<keyword evidence="6 11" id="KW-0479">Metal-binding</keyword>
<dbReference type="OrthoDB" id="1844152at2759"/>
<dbReference type="Gene3D" id="1.10.630.10">
    <property type="entry name" value="Cytochrome P450"/>
    <property type="match status" value="1"/>
</dbReference>
<evidence type="ECO:0000256" key="2">
    <source>
        <dbReference type="ARBA" id="ARBA00004370"/>
    </source>
</evidence>
<protein>
    <submittedName>
        <fullName evidence="14">Sterol 14-demethylase</fullName>
    </submittedName>
</protein>
<evidence type="ECO:0000256" key="11">
    <source>
        <dbReference type="PIRSR" id="PIRSR602403-1"/>
    </source>
</evidence>
<keyword evidence="5" id="KW-0812">Transmembrane</keyword>
<name>A0A015KL89_RHIIW</name>
<dbReference type="GO" id="GO:0008168">
    <property type="term" value="F:methyltransferase activity"/>
    <property type="evidence" value="ECO:0007669"/>
    <property type="project" value="UniProtKB-KW"/>
</dbReference>
<keyword evidence="14" id="KW-0489">Methyltransferase</keyword>
<dbReference type="PANTHER" id="PTHR46206:SF5">
    <property type="entry name" value="P450, PUTATIVE (EUROFUNG)-RELATED"/>
    <property type="match status" value="1"/>
</dbReference>
<dbReference type="Proteomes" id="UP000022910">
    <property type="component" value="Unassembled WGS sequence"/>
</dbReference>
<dbReference type="AlphaFoldDB" id="A0A015KL89"/>
<dbReference type="InterPro" id="IPR017972">
    <property type="entry name" value="Cyt_P450_CS"/>
</dbReference>
<evidence type="ECO:0000256" key="9">
    <source>
        <dbReference type="ARBA" id="ARBA00023033"/>
    </source>
</evidence>
<keyword evidence="12" id="KW-0560">Oxidoreductase</keyword>
<keyword evidence="7" id="KW-1133">Transmembrane helix</keyword>
<comment type="subcellular location">
    <subcellularLocation>
        <location evidence="2">Membrane</location>
    </subcellularLocation>
</comment>
<dbReference type="InterPro" id="IPR002403">
    <property type="entry name" value="Cyt_P450_E_grp-IV"/>
</dbReference>
<dbReference type="SMR" id="A0A015KL89"/>
<dbReference type="GO" id="GO:0016705">
    <property type="term" value="F:oxidoreductase activity, acting on paired donors, with incorporation or reduction of molecular oxygen"/>
    <property type="evidence" value="ECO:0007669"/>
    <property type="project" value="InterPro"/>
</dbReference>
<keyword evidence="4 11" id="KW-0349">Heme</keyword>
<evidence type="ECO:0000256" key="12">
    <source>
        <dbReference type="RuleBase" id="RU000461"/>
    </source>
</evidence>
<evidence type="ECO:0000313" key="14">
    <source>
        <dbReference type="EMBL" id="EXX68284.1"/>
    </source>
</evidence>
<evidence type="ECO:0000256" key="6">
    <source>
        <dbReference type="ARBA" id="ARBA00022723"/>
    </source>
</evidence>
<evidence type="ECO:0000256" key="5">
    <source>
        <dbReference type="ARBA" id="ARBA00022692"/>
    </source>
</evidence>
<dbReference type="GO" id="GO:0005506">
    <property type="term" value="F:iron ion binding"/>
    <property type="evidence" value="ECO:0007669"/>
    <property type="project" value="InterPro"/>
</dbReference>
<dbReference type="HOGENOM" id="CLU_022195_1_1_1"/>
<dbReference type="InterPro" id="IPR036396">
    <property type="entry name" value="Cyt_P450_sf"/>
</dbReference>
<dbReference type="CDD" id="cd11041">
    <property type="entry name" value="CYP503A1-like"/>
    <property type="match status" value="1"/>
</dbReference>
<dbReference type="GO" id="GO:0032259">
    <property type="term" value="P:methylation"/>
    <property type="evidence" value="ECO:0007669"/>
    <property type="project" value="UniProtKB-KW"/>
</dbReference>
<organism evidence="14 15">
    <name type="scientific">Rhizophagus irregularis (strain DAOM 197198w)</name>
    <name type="common">Glomus intraradices</name>
    <dbReference type="NCBI Taxonomy" id="1432141"/>
    <lineage>
        <taxon>Eukaryota</taxon>
        <taxon>Fungi</taxon>
        <taxon>Fungi incertae sedis</taxon>
        <taxon>Mucoromycota</taxon>
        <taxon>Glomeromycotina</taxon>
        <taxon>Glomeromycetes</taxon>
        <taxon>Glomerales</taxon>
        <taxon>Glomeraceae</taxon>
        <taxon>Rhizophagus</taxon>
    </lineage>
</organism>
<keyword evidence="9 12" id="KW-0503">Monooxygenase</keyword>
<dbReference type="EMBL" id="JEMT01017362">
    <property type="protein sequence ID" value="EXX68284.1"/>
    <property type="molecule type" value="Genomic_DNA"/>
</dbReference>
<evidence type="ECO:0000256" key="3">
    <source>
        <dbReference type="ARBA" id="ARBA00010617"/>
    </source>
</evidence>
<comment type="caution">
    <text evidence="14">The sequence shown here is derived from an EMBL/GenBank/DDBJ whole genome shotgun (WGS) entry which is preliminary data.</text>
</comment>
<comment type="cofactor">
    <cofactor evidence="1 11">
        <name>heme</name>
        <dbReference type="ChEBI" id="CHEBI:30413"/>
    </cofactor>
</comment>
<evidence type="ECO:0000256" key="13">
    <source>
        <dbReference type="SAM" id="SignalP"/>
    </source>
</evidence>
<gene>
    <name evidence="14" type="ORF">RirG_106580</name>
</gene>
<keyword evidence="14" id="KW-0808">Transferase</keyword>
<keyword evidence="8 11" id="KW-0408">Iron</keyword>
<dbReference type="InterPro" id="IPR001128">
    <property type="entry name" value="Cyt_P450"/>
</dbReference>
<sequence length="492" mass="56872">MYQTIILGSVLLVTLYVLKRMRDPKLDMPPLVRYKYPIIGHTYDFVTNSEGLLKQCRKEYGDIFSLYIWGEVNTFVGKEHIQEVLTRDDSFDFGRAFEKFLPLASLLKSLIKFTNSTKVLKESIINKLKFYTGRMQKCLNLATQRYIGDCDEPKVIRNIYPLMTRIIANPIANMFVGEEESQYDDVISTFSEFTTDAVKIMRIPPFLDFIYPGLQYFVKHILLSLELYNPAVKHRKVLIKHLKNQITKRLQEKEKYGNSWKRPDDFIQDIMEEESFDPNNINYEEISDKLCLFIFVSIHTTSNSCTHAIMNLASRPEYVQELYEEQLEVQKVADENGLLPFEALNNMEKLDSFVRESLRLSDGFATIPHIALKDYTFSNGLQVPKNRPVFLYVNDVYLDESLQGPNPKSFEPFRHVDTNASASKIGKNFVIFGGGKHACPGRQLAVNEIKFFLHNIILKYNLRTESGKIEGPNIFGPVKRPSDAGIIFEKRK</sequence>
<feature type="binding site" description="axial binding residue" evidence="11">
    <location>
        <position position="439"/>
    </location>
    <ligand>
        <name>heme</name>
        <dbReference type="ChEBI" id="CHEBI:30413"/>
    </ligand>
    <ligandPart>
        <name>Fe</name>
        <dbReference type="ChEBI" id="CHEBI:18248"/>
    </ligandPart>
</feature>
<dbReference type="GO" id="GO:0020037">
    <property type="term" value="F:heme binding"/>
    <property type="evidence" value="ECO:0007669"/>
    <property type="project" value="InterPro"/>
</dbReference>
<proteinExistence type="inferred from homology"/>
<dbReference type="PROSITE" id="PS00086">
    <property type="entry name" value="CYTOCHROME_P450"/>
    <property type="match status" value="1"/>
</dbReference>
<dbReference type="STRING" id="1432141.A0A015KL89"/>
<evidence type="ECO:0000256" key="4">
    <source>
        <dbReference type="ARBA" id="ARBA00022617"/>
    </source>
</evidence>
<evidence type="ECO:0000256" key="7">
    <source>
        <dbReference type="ARBA" id="ARBA00022989"/>
    </source>
</evidence>
<dbReference type="PANTHER" id="PTHR46206">
    <property type="entry name" value="CYTOCHROME P450"/>
    <property type="match status" value="1"/>
</dbReference>
<evidence type="ECO:0000256" key="8">
    <source>
        <dbReference type="ARBA" id="ARBA00023004"/>
    </source>
</evidence>
<dbReference type="GO" id="GO:0016020">
    <property type="term" value="C:membrane"/>
    <property type="evidence" value="ECO:0007669"/>
    <property type="project" value="UniProtKB-SubCell"/>
</dbReference>
<evidence type="ECO:0000256" key="1">
    <source>
        <dbReference type="ARBA" id="ARBA00001971"/>
    </source>
</evidence>
<dbReference type="Pfam" id="PF00067">
    <property type="entry name" value="p450"/>
    <property type="match status" value="1"/>
</dbReference>
<evidence type="ECO:0000313" key="15">
    <source>
        <dbReference type="Proteomes" id="UP000022910"/>
    </source>
</evidence>
<keyword evidence="10" id="KW-0472">Membrane</keyword>
<feature type="chain" id="PRO_5001474932" evidence="13">
    <location>
        <begin position="21"/>
        <end position="492"/>
    </location>
</feature>
<keyword evidence="13" id="KW-0732">Signal</keyword>
<dbReference type="SUPFAM" id="SSF48264">
    <property type="entry name" value="Cytochrome P450"/>
    <property type="match status" value="1"/>
</dbReference>
<reference evidence="14 15" key="1">
    <citation type="submission" date="2014-02" db="EMBL/GenBank/DDBJ databases">
        <title>Single nucleus genome sequencing reveals high similarity among nuclei of an endomycorrhizal fungus.</title>
        <authorList>
            <person name="Lin K."/>
            <person name="Geurts R."/>
            <person name="Zhang Z."/>
            <person name="Limpens E."/>
            <person name="Saunders D.G."/>
            <person name="Mu D."/>
            <person name="Pang E."/>
            <person name="Cao H."/>
            <person name="Cha H."/>
            <person name="Lin T."/>
            <person name="Zhou Q."/>
            <person name="Shang Y."/>
            <person name="Li Y."/>
            <person name="Ivanov S."/>
            <person name="Sharma T."/>
            <person name="Velzen R.V."/>
            <person name="Ruijter N.D."/>
            <person name="Aanen D.K."/>
            <person name="Win J."/>
            <person name="Kamoun S."/>
            <person name="Bisseling T."/>
            <person name="Huang S."/>
        </authorList>
    </citation>
    <scope>NUCLEOTIDE SEQUENCE [LARGE SCALE GENOMIC DNA]</scope>
    <source>
        <strain evidence="15">DAOM197198w</strain>
    </source>
</reference>
<keyword evidence="15" id="KW-1185">Reference proteome</keyword>
<dbReference type="GO" id="GO:0004497">
    <property type="term" value="F:monooxygenase activity"/>
    <property type="evidence" value="ECO:0007669"/>
    <property type="project" value="UniProtKB-KW"/>
</dbReference>
<feature type="signal peptide" evidence="13">
    <location>
        <begin position="1"/>
        <end position="20"/>
    </location>
</feature>
<comment type="similarity">
    <text evidence="3 12">Belongs to the cytochrome P450 family.</text>
</comment>
<accession>A0A015KL89</accession>
<evidence type="ECO:0000256" key="10">
    <source>
        <dbReference type="ARBA" id="ARBA00023136"/>
    </source>
</evidence>
<dbReference type="PRINTS" id="PR00465">
    <property type="entry name" value="EP450IV"/>
</dbReference>